<reference evidence="3" key="1">
    <citation type="journal article" date="2019" name="Int. J. Syst. Evol. Microbiol.">
        <title>The Global Catalogue of Microorganisms (GCM) 10K type strain sequencing project: providing services to taxonomists for standard genome sequencing and annotation.</title>
        <authorList>
            <consortium name="The Broad Institute Genomics Platform"/>
            <consortium name="The Broad Institute Genome Sequencing Center for Infectious Disease"/>
            <person name="Wu L."/>
            <person name="Ma J."/>
        </authorList>
    </citation>
    <scope>NUCLEOTIDE SEQUENCE [LARGE SCALE GENOMIC DNA]</scope>
    <source>
        <strain evidence="3">CCUG 53270</strain>
    </source>
</reference>
<dbReference type="Proteomes" id="UP001597180">
    <property type="component" value="Unassembled WGS sequence"/>
</dbReference>
<keyword evidence="3" id="KW-1185">Reference proteome</keyword>
<protein>
    <submittedName>
        <fullName evidence="2">Uncharacterized protein</fullName>
    </submittedName>
</protein>
<evidence type="ECO:0000313" key="3">
    <source>
        <dbReference type="Proteomes" id="UP001597180"/>
    </source>
</evidence>
<comment type="caution">
    <text evidence="2">The sequence shown here is derived from an EMBL/GenBank/DDBJ whole genome shotgun (WGS) entry which is preliminary data.</text>
</comment>
<dbReference type="InterPro" id="IPR058600">
    <property type="entry name" value="YhjD-like"/>
</dbReference>
<dbReference type="EMBL" id="JBHTLU010000007">
    <property type="protein sequence ID" value="MFD1218916.1"/>
    <property type="molecule type" value="Genomic_DNA"/>
</dbReference>
<gene>
    <name evidence="2" type="ORF">ACFQ4B_02185</name>
</gene>
<evidence type="ECO:0000256" key="1">
    <source>
        <dbReference type="SAM" id="MobiDB-lite"/>
    </source>
</evidence>
<proteinExistence type="predicted"/>
<feature type="region of interest" description="Disordered" evidence="1">
    <location>
        <begin position="1"/>
        <end position="44"/>
    </location>
</feature>
<accession>A0ABW3UEJ2</accession>
<evidence type="ECO:0000313" key="2">
    <source>
        <dbReference type="EMBL" id="MFD1218916.1"/>
    </source>
</evidence>
<name>A0ABW3UEJ2_9BACL</name>
<organism evidence="2 3">
    <name type="scientific">Paenibacillus vulneris</name>
    <dbReference type="NCBI Taxonomy" id="1133364"/>
    <lineage>
        <taxon>Bacteria</taxon>
        <taxon>Bacillati</taxon>
        <taxon>Bacillota</taxon>
        <taxon>Bacilli</taxon>
        <taxon>Bacillales</taxon>
        <taxon>Paenibacillaceae</taxon>
        <taxon>Paenibacillus</taxon>
    </lineage>
</organism>
<sequence>MSKKLEGNGLWESSRMMLPQHKEQSLIRKDAPAPPPEPPTNKEMDMIRDSVLLPVALQIVEKKSIEVEMSTQTLKLLYSAAAKILARHIREDVMKNKRALLERHIQVFEDTKDDNSLCYRYSCRGREDRFIMTKDFIRSEISVRIGRYAKSLVATLQEAASSHKVK</sequence>
<dbReference type="Pfam" id="PF26325">
    <property type="entry name" value="YhjD"/>
    <property type="match status" value="1"/>
</dbReference>
<feature type="compositionally biased region" description="Basic and acidic residues" evidence="1">
    <location>
        <begin position="20"/>
        <end position="31"/>
    </location>
</feature>
<dbReference type="RefSeq" id="WP_079908503.1">
    <property type="nucleotide sequence ID" value="NZ_BAABJG010000027.1"/>
</dbReference>